<dbReference type="PANTHER" id="PTHR33909:SF1">
    <property type="entry name" value="SEC TRANSLOCON ACCESSORY COMPLEX SUBUNIT YAJC"/>
    <property type="match status" value="1"/>
</dbReference>
<dbReference type="GO" id="GO:0005886">
    <property type="term" value="C:plasma membrane"/>
    <property type="evidence" value="ECO:0007669"/>
    <property type="project" value="UniProtKB-SubCell"/>
</dbReference>
<evidence type="ECO:0000256" key="11">
    <source>
        <dbReference type="SAM" id="Phobius"/>
    </source>
</evidence>
<dbReference type="PANTHER" id="PTHR33909">
    <property type="entry name" value="SEC TRANSLOCON ACCESSORY COMPLEX SUBUNIT YAJC"/>
    <property type="match status" value="1"/>
</dbReference>
<evidence type="ECO:0000256" key="9">
    <source>
        <dbReference type="ARBA" id="ARBA00023136"/>
    </source>
</evidence>
<protein>
    <submittedName>
        <fullName evidence="12">Preprotein translocase subunit YajC</fullName>
    </submittedName>
</protein>
<evidence type="ECO:0000256" key="3">
    <source>
        <dbReference type="ARBA" id="ARBA00022448"/>
    </source>
</evidence>
<evidence type="ECO:0000256" key="8">
    <source>
        <dbReference type="ARBA" id="ARBA00023010"/>
    </source>
</evidence>
<reference evidence="12 13" key="1">
    <citation type="journal article" date="2014" name="Int. J. Syst. Evol. Microbiol.">
        <title>Streptomyces hoynatensis sp. nov., isolated from deep marine sediment.</title>
        <authorList>
            <person name="Veyisoglu A."/>
            <person name="Sahin N."/>
        </authorList>
    </citation>
    <scope>NUCLEOTIDE SEQUENCE [LARGE SCALE GENOMIC DNA]</scope>
    <source>
        <strain evidence="12 13">KCTC 29097</strain>
    </source>
</reference>
<accession>A0A3A9ZBB6</accession>
<dbReference type="GO" id="GO:0015031">
    <property type="term" value="P:protein transport"/>
    <property type="evidence" value="ECO:0007669"/>
    <property type="project" value="UniProtKB-KW"/>
</dbReference>
<evidence type="ECO:0000313" key="12">
    <source>
        <dbReference type="EMBL" id="RKN44686.1"/>
    </source>
</evidence>
<dbReference type="Proteomes" id="UP000272474">
    <property type="component" value="Unassembled WGS sequence"/>
</dbReference>
<sequence length="186" mass="19788">MACPPPDTWSRQWPCKGISSTVDIAFLFPIIVLVGVMYLMSRSARNRQRQAAQMRDAMEPGTGVRTIGGMYALVKEVREDTVLLEIAPGLHAVYAKSAVGAILDAEEYERIVNGESPFEDESVQVPDDASSLIEAEEAGDAAGDRVELGKSENADAAAGGDAAESEQDAETEVSGNDNDGEHGTKS</sequence>
<feature type="region of interest" description="Disordered" evidence="10">
    <location>
        <begin position="114"/>
        <end position="186"/>
    </location>
</feature>
<evidence type="ECO:0000313" key="13">
    <source>
        <dbReference type="Proteomes" id="UP000272474"/>
    </source>
</evidence>
<dbReference type="SMART" id="SM01323">
    <property type="entry name" value="YajC"/>
    <property type="match status" value="1"/>
</dbReference>
<dbReference type="AlphaFoldDB" id="A0A3A9ZBB6"/>
<keyword evidence="9 11" id="KW-0472">Membrane</keyword>
<proteinExistence type="inferred from homology"/>
<keyword evidence="4" id="KW-1003">Cell membrane</keyword>
<dbReference type="NCBIfam" id="TIGR00739">
    <property type="entry name" value="yajC"/>
    <property type="match status" value="1"/>
</dbReference>
<evidence type="ECO:0000256" key="1">
    <source>
        <dbReference type="ARBA" id="ARBA00004162"/>
    </source>
</evidence>
<keyword evidence="3" id="KW-0813">Transport</keyword>
<evidence type="ECO:0000256" key="4">
    <source>
        <dbReference type="ARBA" id="ARBA00022475"/>
    </source>
</evidence>
<comment type="subcellular location">
    <subcellularLocation>
        <location evidence="1">Cell membrane</location>
        <topology evidence="1">Single-pass membrane protein</topology>
    </subcellularLocation>
</comment>
<keyword evidence="6" id="KW-0653">Protein transport</keyword>
<gene>
    <name evidence="12" type="primary">yajC</name>
    <name evidence="12" type="ORF">D7294_05990</name>
</gene>
<keyword evidence="8" id="KW-0811">Translocation</keyword>
<evidence type="ECO:0000256" key="10">
    <source>
        <dbReference type="SAM" id="MobiDB-lite"/>
    </source>
</evidence>
<dbReference type="OrthoDB" id="2200301at2"/>
<keyword evidence="13" id="KW-1185">Reference proteome</keyword>
<evidence type="ECO:0000256" key="6">
    <source>
        <dbReference type="ARBA" id="ARBA00022927"/>
    </source>
</evidence>
<comment type="similarity">
    <text evidence="2">Belongs to the YajC family.</text>
</comment>
<evidence type="ECO:0000256" key="7">
    <source>
        <dbReference type="ARBA" id="ARBA00022989"/>
    </source>
</evidence>
<feature type="compositionally biased region" description="Basic and acidic residues" evidence="10">
    <location>
        <begin position="142"/>
        <end position="153"/>
    </location>
</feature>
<dbReference type="InterPro" id="IPR003849">
    <property type="entry name" value="Preprotein_translocase_YajC"/>
</dbReference>
<comment type="caution">
    <text evidence="12">The sequence shown here is derived from an EMBL/GenBank/DDBJ whole genome shotgun (WGS) entry which is preliminary data.</text>
</comment>
<keyword evidence="5 11" id="KW-0812">Transmembrane</keyword>
<organism evidence="12 13">
    <name type="scientific">Streptomyces hoynatensis</name>
    <dbReference type="NCBI Taxonomy" id="1141874"/>
    <lineage>
        <taxon>Bacteria</taxon>
        <taxon>Bacillati</taxon>
        <taxon>Actinomycetota</taxon>
        <taxon>Actinomycetes</taxon>
        <taxon>Kitasatosporales</taxon>
        <taxon>Streptomycetaceae</taxon>
        <taxon>Streptomyces</taxon>
    </lineage>
</organism>
<keyword evidence="7 11" id="KW-1133">Transmembrane helix</keyword>
<feature type="transmembrane region" description="Helical" evidence="11">
    <location>
        <begin position="20"/>
        <end position="40"/>
    </location>
</feature>
<dbReference type="Pfam" id="PF02699">
    <property type="entry name" value="YajC"/>
    <property type="match status" value="1"/>
</dbReference>
<name>A0A3A9ZBB6_9ACTN</name>
<evidence type="ECO:0000256" key="5">
    <source>
        <dbReference type="ARBA" id="ARBA00022692"/>
    </source>
</evidence>
<evidence type="ECO:0000256" key="2">
    <source>
        <dbReference type="ARBA" id="ARBA00006742"/>
    </source>
</evidence>
<dbReference type="EMBL" id="RBAL01000003">
    <property type="protein sequence ID" value="RKN44686.1"/>
    <property type="molecule type" value="Genomic_DNA"/>
</dbReference>